<dbReference type="AlphaFoldDB" id="A0A0A0IHC4"/>
<evidence type="ECO:0000256" key="1">
    <source>
        <dbReference type="SAM" id="Phobius"/>
    </source>
</evidence>
<dbReference type="PANTHER" id="PTHR40032:SF1">
    <property type="entry name" value="EXPORTED PROTEIN"/>
    <property type="match status" value="1"/>
</dbReference>
<keyword evidence="1" id="KW-1133">Transmembrane helix</keyword>
<protein>
    <recommendedName>
        <fullName evidence="2">Putative amidase domain-containing protein</fullName>
    </recommendedName>
</protein>
<dbReference type="EMBL" id="JDRY01000026">
    <property type="protein sequence ID" value="KGM99993.1"/>
    <property type="molecule type" value="Genomic_DNA"/>
</dbReference>
<dbReference type="Pfam" id="PF12671">
    <property type="entry name" value="Amidase_6"/>
    <property type="match status" value="1"/>
</dbReference>
<accession>A0A0A0IHC4</accession>
<dbReference type="InterPro" id="IPR024301">
    <property type="entry name" value="Amidase_6"/>
</dbReference>
<dbReference type="PANTHER" id="PTHR40032">
    <property type="entry name" value="EXPORTED PROTEIN-RELATED"/>
    <property type="match status" value="1"/>
</dbReference>
<evidence type="ECO:0000313" key="3">
    <source>
        <dbReference type="EMBL" id="KGM99993.1"/>
    </source>
</evidence>
<evidence type="ECO:0000313" key="4">
    <source>
        <dbReference type="Proteomes" id="UP000030014"/>
    </source>
</evidence>
<gene>
    <name evidence="3" type="ORF">Z955_05300</name>
</gene>
<sequence length="399" mass="46286">MIIKRSKLLKIIFFVTFLFSIFIHPIYNSNYSTVTLLGDKKDINKKELEDRINHIFTERCKTFVTHDLSVLPQYFDTSQKYGKWGLEHEVKRVKYLRDWSYQRGIKFTSVTPIIKVKKVSPSAHGIRMNVQEVYKFNYIYTNDETPVTNTFGVSLDHSLVLTKKNGNFVIYNDWYLDCFEDALKAYSGEIKDLTKEPPKKPIFKLGKCPKEKKLTEEGRYNRKKAIEYADKYCGVPIGSGNDLSHNKKYRNYTGSGGDCTNFASQVIGDKEAGGLKHDYTWNCSNRKYGYNEGTQAWVNADAFKNYLLYSGKGRLIKRGTFKNLNTKSEQYPCGYVQQLNYGDLICYAIKGDIDHFAIVTHFDSHGYPMINCHTVSRYHVPWDLGWGDNEISFYLIHVR</sequence>
<comment type="caution">
    <text evidence="3">The sequence shown here is derived from an EMBL/GenBank/DDBJ whole genome shotgun (WGS) entry which is preliminary data.</text>
</comment>
<dbReference type="Proteomes" id="UP000030014">
    <property type="component" value="Unassembled WGS sequence"/>
</dbReference>
<keyword evidence="1" id="KW-0472">Membrane</keyword>
<proteinExistence type="predicted"/>
<name>A0A0A0IHC4_CLOBO</name>
<keyword evidence="1" id="KW-0812">Transmembrane</keyword>
<reference evidence="3 4" key="1">
    <citation type="submission" date="2014-01" db="EMBL/GenBank/DDBJ databases">
        <title>Plasmidome dynamics in the species complex Clostridium novyi sensu lato converts strains of independent lineages into distinctly different pathogens.</title>
        <authorList>
            <person name="Skarin H."/>
            <person name="Segerman B."/>
        </authorList>
    </citation>
    <scope>NUCLEOTIDE SEQUENCE [LARGE SCALE GENOMIC DNA]</scope>
    <source>
        <strain evidence="3 4">DC5</strain>
    </source>
</reference>
<dbReference type="RefSeq" id="WP_039257157.1">
    <property type="nucleotide sequence ID" value="NZ_JDRY01000026.1"/>
</dbReference>
<feature type="transmembrane region" description="Helical" evidence="1">
    <location>
        <begin position="7"/>
        <end position="27"/>
    </location>
</feature>
<organism evidence="3 4">
    <name type="scientific">Clostridium botulinum C/D str. DC5</name>
    <dbReference type="NCBI Taxonomy" id="1443128"/>
    <lineage>
        <taxon>Bacteria</taxon>
        <taxon>Bacillati</taxon>
        <taxon>Bacillota</taxon>
        <taxon>Clostridia</taxon>
        <taxon>Eubacteriales</taxon>
        <taxon>Clostridiaceae</taxon>
        <taxon>Clostridium</taxon>
    </lineage>
</organism>
<evidence type="ECO:0000259" key="2">
    <source>
        <dbReference type="Pfam" id="PF12671"/>
    </source>
</evidence>
<feature type="domain" description="Putative amidase" evidence="2">
    <location>
        <begin position="219"/>
        <end position="396"/>
    </location>
</feature>